<evidence type="ECO:0000256" key="3">
    <source>
        <dbReference type="ARBA" id="ARBA00022679"/>
    </source>
</evidence>
<dbReference type="GO" id="GO:0061630">
    <property type="term" value="F:ubiquitin protein ligase activity"/>
    <property type="evidence" value="ECO:0007669"/>
    <property type="project" value="UniProtKB-EC"/>
</dbReference>
<feature type="region of interest" description="Disordered" evidence="9">
    <location>
        <begin position="317"/>
        <end position="340"/>
    </location>
</feature>
<evidence type="ECO:0000256" key="7">
    <source>
        <dbReference type="ARBA" id="ARBA00022833"/>
    </source>
</evidence>
<feature type="compositionally biased region" description="Low complexity" evidence="9">
    <location>
        <begin position="402"/>
        <end position="427"/>
    </location>
</feature>
<organism evidence="11 12">
    <name type="scientific">Fusarium venenatum</name>
    <dbReference type="NCBI Taxonomy" id="56646"/>
    <lineage>
        <taxon>Eukaryota</taxon>
        <taxon>Fungi</taxon>
        <taxon>Dikarya</taxon>
        <taxon>Ascomycota</taxon>
        <taxon>Pezizomycotina</taxon>
        <taxon>Sordariomycetes</taxon>
        <taxon>Hypocreomycetidae</taxon>
        <taxon>Hypocreales</taxon>
        <taxon>Nectriaceae</taxon>
        <taxon>Fusarium</taxon>
    </lineage>
</organism>
<evidence type="ECO:0000313" key="12">
    <source>
        <dbReference type="Proteomes" id="UP000245910"/>
    </source>
</evidence>
<dbReference type="PANTHER" id="PTHR45969:SF69">
    <property type="entry name" value="FINGER DOMAIN PROTEIN, PUTATIVE (AFU_ORTHOLOGUE AFUA_3G12190)-RELATED"/>
    <property type="match status" value="1"/>
</dbReference>
<evidence type="ECO:0000256" key="8">
    <source>
        <dbReference type="PROSITE-ProRule" id="PRU00175"/>
    </source>
</evidence>
<dbReference type="CDD" id="cd16454">
    <property type="entry name" value="RING-H2_PA-TM-RING"/>
    <property type="match status" value="1"/>
</dbReference>
<dbReference type="AlphaFoldDB" id="A0A2L2T7V6"/>
<accession>A0A2L2T7V6</accession>
<dbReference type="RefSeq" id="XP_025589548.1">
    <property type="nucleotide sequence ID" value="XM_025730422.2"/>
</dbReference>
<dbReference type="Pfam" id="PF13639">
    <property type="entry name" value="zf-RING_2"/>
    <property type="match status" value="1"/>
</dbReference>
<evidence type="ECO:0000256" key="9">
    <source>
        <dbReference type="SAM" id="MobiDB-lite"/>
    </source>
</evidence>
<evidence type="ECO:0000313" key="11">
    <source>
        <dbReference type="EMBL" id="CEI65829.1"/>
    </source>
</evidence>
<dbReference type="GO" id="GO:0008270">
    <property type="term" value="F:zinc ion binding"/>
    <property type="evidence" value="ECO:0007669"/>
    <property type="project" value="UniProtKB-KW"/>
</dbReference>
<protein>
    <recommendedName>
        <fullName evidence="2">RING-type E3 ubiquitin transferase</fullName>
        <ecNumber evidence="2">2.3.2.27</ecNumber>
    </recommendedName>
</protein>
<feature type="compositionally biased region" description="Polar residues" evidence="9">
    <location>
        <begin position="440"/>
        <end position="455"/>
    </location>
</feature>
<name>A0A2L2T7V6_9HYPO</name>
<evidence type="ECO:0000256" key="2">
    <source>
        <dbReference type="ARBA" id="ARBA00012483"/>
    </source>
</evidence>
<dbReference type="KEGG" id="fvn:FVRRES_02341"/>
<keyword evidence="4" id="KW-0479">Metal-binding</keyword>
<evidence type="ECO:0000256" key="4">
    <source>
        <dbReference type="ARBA" id="ARBA00022723"/>
    </source>
</evidence>
<reference evidence="12" key="1">
    <citation type="submission" date="2014-10" db="EMBL/GenBank/DDBJ databases">
        <authorList>
            <person name="King R."/>
        </authorList>
    </citation>
    <scope>NUCLEOTIDE SEQUENCE [LARGE SCALE GENOMIC DNA]</scope>
    <source>
        <strain evidence="12">A3/5</strain>
    </source>
</reference>
<evidence type="ECO:0000256" key="1">
    <source>
        <dbReference type="ARBA" id="ARBA00000900"/>
    </source>
</evidence>
<keyword evidence="3" id="KW-0808">Transferase</keyword>
<feature type="compositionally biased region" description="Basic and acidic residues" evidence="9">
    <location>
        <begin position="482"/>
        <end position="498"/>
    </location>
</feature>
<keyword evidence="7" id="KW-0862">Zinc</keyword>
<dbReference type="SUPFAM" id="SSF57850">
    <property type="entry name" value="RING/U-box"/>
    <property type="match status" value="1"/>
</dbReference>
<evidence type="ECO:0000259" key="10">
    <source>
        <dbReference type="PROSITE" id="PS50089"/>
    </source>
</evidence>
<feature type="compositionally biased region" description="Basic and acidic residues" evidence="9">
    <location>
        <begin position="138"/>
        <end position="164"/>
    </location>
</feature>
<feature type="region of interest" description="Disordered" evidence="9">
    <location>
        <begin position="395"/>
        <end position="583"/>
    </location>
</feature>
<feature type="region of interest" description="Disordered" evidence="9">
    <location>
        <begin position="128"/>
        <end position="165"/>
    </location>
</feature>
<feature type="compositionally biased region" description="Low complexity" evidence="9">
    <location>
        <begin position="536"/>
        <end position="554"/>
    </location>
</feature>
<dbReference type="SMART" id="SM00184">
    <property type="entry name" value="RING"/>
    <property type="match status" value="1"/>
</dbReference>
<dbReference type="InterPro" id="IPR001841">
    <property type="entry name" value="Znf_RING"/>
</dbReference>
<dbReference type="FunFam" id="3.30.40.10:FF:000127">
    <property type="entry name" value="E3 ubiquitin-protein ligase RNF181"/>
    <property type="match status" value="1"/>
</dbReference>
<comment type="catalytic activity">
    <reaction evidence="1">
        <text>S-ubiquitinyl-[E2 ubiquitin-conjugating enzyme]-L-cysteine + [acceptor protein]-L-lysine = [E2 ubiquitin-conjugating enzyme]-L-cysteine + N(6)-ubiquitinyl-[acceptor protein]-L-lysine.</text>
        <dbReference type="EC" id="2.3.2.27"/>
    </reaction>
</comment>
<feature type="compositionally biased region" description="Low complexity" evidence="9">
    <location>
        <begin position="463"/>
        <end position="473"/>
    </location>
</feature>
<keyword evidence="5 8" id="KW-0863">Zinc-finger</keyword>
<feature type="compositionally biased region" description="Polar residues" evidence="9">
    <location>
        <begin position="499"/>
        <end position="508"/>
    </location>
</feature>
<dbReference type="EMBL" id="LN649229">
    <property type="protein sequence ID" value="CEI65829.1"/>
    <property type="molecule type" value="Genomic_DNA"/>
</dbReference>
<keyword evidence="6" id="KW-0833">Ubl conjugation pathway</keyword>
<dbReference type="GO" id="GO:0016567">
    <property type="term" value="P:protein ubiquitination"/>
    <property type="evidence" value="ECO:0007669"/>
    <property type="project" value="TreeGrafter"/>
</dbReference>
<dbReference type="PROSITE" id="PS50089">
    <property type="entry name" value="ZF_RING_2"/>
    <property type="match status" value="1"/>
</dbReference>
<dbReference type="Gene3D" id="3.30.40.10">
    <property type="entry name" value="Zinc/RING finger domain, C3HC4 (zinc finger)"/>
    <property type="match status" value="1"/>
</dbReference>
<evidence type="ECO:0000256" key="5">
    <source>
        <dbReference type="ARBA" id="ARBA00022771"/>
    </source>
</evidence>
<dbReference type="EC" id="2.3.2.27" evidence="2"/>
<dbReference type="InterPro" id="IPR013083">
    <property type="entry name" value="Znf_RING/FYVE/PHD"/>
</dbReference>
<dbReference type="STRING" id="56646.A0A2L2T7V6"/>
<dbReference type="PANTHER" id="PTHR45969">
    <property type="entry name" value="RING ZINC FINGER PROTEIN-RELATED"/>
    <property type="match status" value="1"/>
</dbReference>
<feature type="region of interest" description="Disordered" evidence="9">
    <location>
        <begin position="49"/>
        <end position="83"/>
    </location>
</feature>
<keyword evidence="12" id="KW-1185">Reference proteome</keyword>
<proteinExistence type="predicted"/>
<evidence type="ECO:0000256" key="6">
    <source>
        <dbReference type="ARBA" id="ARBA00022786"/>
    </source>
</evidence>
<dbReference type="Proteomes" id="UP000245910">
    <property type="component" value="Chromosome I"/>
</dbReference>
<dbReference type="GeneID" id="37253984"/>
<feature type="compositionally biased region" description="Low complexity" evidence="9">
    <location>
        <begin position="317"/>
        <end position="327"/>
    </location>
</feature>
<feature type="domain" description="RING-type" evidence="10">
    <location>
        <begin position="352"/>
        <end position="393"/>
    </location>
</feature>
<sequence length="583" mass="64047">MSSHAERHGHLDATAGREVVYCHACTNEWYRDEDGLTCPECRGEITEIIDPENDPRDLGHHSSGSTSPELHPYDSDPDEADIDEHTNQGFVFRQSIREGPGHHHHHDPAYVPTFESFVNMLNEFGARVPDGRSFSHGPGEHGEHQGHGEHEHQGHEERAGEGEHAQPNFARVQRATFTGPFGSGRTTITMISTPMQTTHTGPPGASGAAGLQTFQEYAQPLLRRPDGPRGLRVTAISLTTGANQRPSIFSDILRDVGAPPGHENAGEDGTGGVHPPGFGRGLQDLLNLLTPGNAVHGDAVYSQEALDRIITRLMEANPQSNAAPPASDEALRNLERKPVNKEMLGSEGKAECTICIDEMKEGDMATFLPCSHWFHEECVTLWLKEHNTCPICRTPIEKNDRGASNNSGNNNSSGSNQSQGPASGPSSDRPNPFAAHMPNAFNSGWETYNWTSQPHNHSRPAQHSRPPSQSQSRINEVLRNISQREERDREYDRERDRATTSGYSYDTSRLQRRSSHSPTSPRARAPSEHGARMRQRSPSQSSRRSTADSDQQSRTGGHGPISWLRGQFSRGPGTGSPRDGSRQ</sequence>
<feature type="compositionally biased region" description="Basic and acidic residues" evidence="9">
    <location>
        <begin position="329"/>
        <end position="340"/>
    </location>
</feature>